<evidence type="ECO:0000256" key="1">
    <source>
        <dbReference type="SAM" id="SignalP"/>
    </source>
</evidence>
<keyword evidence="1" id="KW-0732">Signal</keyword>
<dbReference type="RefSeq" id="WP_073430824.1">
    <property type="nucleotide sequence ID" value="NZ_CADFGY010000016.1"/>
</dbReference>
<evidence type="ECO:0000313" key="3">
    <source>
        <dbReference type="Proteomes" id="UP000184395"/>
    </source>
</evidence>
<evidence type="ECO:0000313" key="2">
    <source>
        <dbReference type="EMBL" id="SHK58211.1"/>
    </source>
</evidence>
<accession>A0A1M6TMN1</accession>
<protein>
    <submittedName>
        <fullName evidence="2">Uncharacterized protein</fullName>
    </submittedName>
</protein>
<dbReference type="GeneID" id="301980659"/>
<reference evidence="2 3" key="1">
    <citation type="submission" date="2016-11" db="EMBL/GenBank/DDBJ databases">
        <authorList>
            <person name="Jaros S."/>
            <person name="Januszkiewicz K."/>
            <person name="Wedrychowicz H."/>
        </authorList>
    </citation>
    <scope>NUCLEOTIDE SEQUENCE [LARGE SCALE GENOMIC DNA]</scope>
    <source>
        <strain evidence="2 3">LMG 20594</strain>
    </source>
</reference>
<dbReference type="AlphaFoldDB" id="A0A1M6TMN1"/>
<dbReference type="KEGG" id="pts:CUJ90_21255"/>
<dbReference type="EMBL" id="FRAB01000028">
    <property type="protein sequence ID" value="SHK58211.1"/>
    <property type="molecule type" value="Genomic_DNA"/>
</dbReference>
<feature type="signal peptide" evidence="1">
    <location>
        <begin position="1"/>
        <end position="20"/>
    </location>
</feature>
<dbReference type="OrthoDB" id="8820770at2"/>
<gene>
    <name evidence="2" type="ORF">SAMN05192548_102828</name>
</gene>
<dbReference type="Proteomes" id="UP000184395">
    <property type="component" value="Unassembled WGS sequence"/>
</dbReference>
<organism evidence="2 3">
    <name type="scientific">Paraburkholderia terricola</name>
    <dbReference type="NCBI Taxonomy" id="169427"/>
    <lineage>
        <taxon>Bacteria</taxon>
        <taxon>Pseudomonadati</taxon>
        <taxon>Pseudomonadota</taxon>
        <taxon>Betaproteobacteria</taxon>
        <taxon>Burkholderiales</taxon>
        <taxon>Burkholderiaceae</taxon>
        <taxon>Paraburkholderia</taxon>
    </lineage>
</organism>
<feature type="chain" id="PRO_5009921135" evidence="1">
    <location>
        <begin position="21"/>
        <end position="109"/>
    </location>
</feature>
<proteinExistence type="predicted"/>
<name>A0A1M6TMN1_9BURK</name>
<sequence>MLRFIFLCAALLFAGTPGYAAIQFKDGWDSQENSNVAQYTKSEATEYLRNKSTALQKIIDGPQACVLEVTKGCHQPGDAHFTVNGAKSTSRCKVDSIYVGSKSDHVACP</sequence>